<evidence type="ECO:0000313" key="2">
    <source>
        <dbReference type="EMBL" id="OEU07671.1"/>
    </source>
</evidence>
<feature type="compositionally biased region" description="Polar residues" evidence="1">
    <location>
        <begin position="57"/>
        <end position="67"/>
    </location>
</feature>
<reference evidence="2 3" key="1">
    <citation type="submission" date="2016-09" db="EMBL/GenBank/DDBJ databases">
        <title>Extensive genetic diversity and differential bi-allelic expression allows diatom success in the polar Southern Ocean.</title>
        <authorList>
            <consortium name="DOE Joint Genome Institute"/>
            <person name="Mock T."/>
            <person name="Otillar R.P."/>
            <person name="Strauss J."/>
            <person name="Dupont C."/>
            <person name="Frickenhaus S."/>
            <person name="Maumus F."/>
            <person name="Mcmullan M."/>
            <person name="Sanges R."/>
            <person name="Schmutz J."/>
            <person name="Toseland A."/>
            <person name="Valas R."/>
            <person name="Veluchamy A."/>
            <person name="Ward B.J."/>
            <person name="Allen A."/>
            <person name="Barry K."/>
            <person name="Falciatore A."/>
            <person name="Ferrante M."/>
            <person name="Fortunato A.E."/>
            <person name="Gloeckner G."/>
            <person name="Gruber A."/>
            <person name="Hipkin R."/>
            <person name="Janech M."/>
            <person name="Kroth P."/>
            <person name="Leese F."/>
            <person name="Lindquist E."/>
            <person name="Lyon B.R."/>
            <person name="Martin J."/>
            <person name="Mayer C."/>
            <person name="Parker M."/>
            <person name="Quesneville H."/>
            <person name="Raymond J."/>
            <person name="Uhlig C."/>
            <person name="Valentin K.U."/>
            <person name="Worden A.Z."/>
            <person name="Armbrust E.V."/>
            <person name="Bowler C."/>
            <person name="Green B."/>
            <person name="Moulton V."/>
            <person name="Van Oosterhout C."/>
            <person name="Grigoriev I."/>
        </authorList>
    </citation>
    <scope>NUCLEOTIDE SEQUENCE [LARGE SCALE GENOMIC DNA]</scope>
    <source>
        <strain evidence="2 3">CCMP1102</strain>
    </source>
</reference>
<keyword evidence="3" id="KW-1185">Reference proteome</keyword>
<gene>
    <name evidence="2" type="ORF">FRACYDRAFT_250690</name>
</gene>
<dbReference type="AlphaFoldDB" id="A0A1E7EP09"/>
<feature type="compositionally biased region" description="Acidic residues" evidence="1">
    <location>
        <begin position="667"/>
        <end position="679"/>
    </location>
</feature>
<evidence type="ECO:0000256" key="1">
    <source>
        <dbReference type="SAM" id="MobiDB-lite"/>
    </source>
</evidence>
<feature type="region of interest" description="Disordered" evidence="1">
    <location>
        <begin position="1"/>
        <end position="116"/>
    </location>
</feature>
<dbReference type="Proteomes" id="UP000095751">
    <property type="component" value="Unassembled WGS sequence"/>
</dbReference>
<feature type="compositionally biased region" description="Low complexity" evidence="1">
    <location>
        <begin position="87"/>
        <end position="112"/>
    </location>
</feature>
<feature type="region of interest" description="Disordered" evidence="1">
    <location>
        <begin position="230"/>
        <end position="266"/>
    </location>
</feature>
<feature type="region of interest" description="Disordered" evidence="1">
    <location>
        <begin position="667"/>
        <end position="695"/>
    </location>
</feature>
<sequence length="872" mass="97511">MKDNCRYINSSSSKEEEGGGGGRSRRSTFRYKGATFLGAALSQQQQSQQSSDGYHPSTKNTVTTDPISTEKQERKRNNRWGPRLGLQQQQGQQKQQKQQQHDNNNNNNNSNNYYGTSRRRHSLLSELLQTNKCNAAPAAATAATAAATIRTGSQVPITGKTATASTSTSAMISQNNTNSKNLVKAPDNHTKDILDTDLDPPVVAMASAMGMMMSSFSINKNATAINHRYQKKMKKKKKKSTTTNNKSLLSETETLDRNDEPCDAANSSNNIVPCDISTRNLKDSSNEKSITANVTKTLIVSSLHHDAGTSKKDVGNKVTASFDVIDLLDVDDDDNDNEHDERSSSTTSSAFEIKPPPFVPVIINQSSKKDLHFTPHSYFRSLCSDDTSKLMEYKQLTKRESGALFYYGASLQLKNGTKLSFDHTCMKDKELIKLDKLFDFTVHHESKKAKRLTGWELLLNAFVHYKPDLAIEWINHRTQFRKTNSDKNALPTDALPFKSPILSPTKGTARVSNGMNKIQQNNGSLIPTKNDVIVGQTLVVEDKRLKKLFSDGLALGTYKEQLQRSCKKNYKGLNKITKSIWADIKKSKHPPIRIIYQVANSDKFTEVRWKDLGLGLAFRSWSKTAGKSNFEDPRRSPESKKLIDNQNRIDDCGNDDDKLTPTVIDLLDDDDDDGEEEGEEEKKSCSIANEEETTVENEEVDIVINRAGGENIVVDREEDSIIDLLEDDDDDDVIVLEQGQAVGFQIEVDNNGNEDDDDDCDDAVIIGSTGKNANSDYAHSRADCATNPFEKDPKMHCPNCYCYVCDDKASDCVKWDSHCQATRSESKWRAQRSQARSKRKRPERALHALDSCWSQGIVQTKRTRRSVNYSET</sequence>
<organism evidence="2 3">
    <name type="scientific">Fragilariopsis cylindrus CCMP1102</name>
    <dbReference type="NCBI Taxonomy" id="635003"/>
    <lineage>
        <taxon>Eukaryota</taxon>
        <taxon>Sar</taxon>
        <taxon>Stramenopiles</taxon>
        <taxon>Ochrophyta</taxon>
        <taxon>Bacillariophyta</taxon>
        <taxon>Bacillariophyceae</taxon>
        <taxon>Bacillariophycidae</taxon>
        <taxon>Bacillariales</taxon>
        <taxon>Bacillariaceae</taxon>
        <taxon>Fragilariopsis</taxon>
    </lineage>
</organism>
<feature type="region of interest" description="Disordered" evidence="1">
    <location>
        <begin position="331"/>
        <end position="352"/>
    </location>
</feature>
<dbReference type="PANTHER" id="PTHR33443:SF30">
    <property type="entry name" value="SARCOSINE DEHYDROGENASE-2C PROTEIN"/>
    <property type="match status" value="1"/>
</dbReference>
<accession>A0A1E7EP09</accession>
<proteinExistence type="predicted"/>
<feature type="compositionally biased region" description="Low complexity" evidence="1">
    <location>
        <begin position="42"/>
        <end position="51"/>
    </location>
</feature>
<dbReference type="InterPro" id="IPR053234">
    <property type="entry name" value="RPM1_Interactor"/>
</dbReference>
<dbReference type="PANTHER" id="PTHR33443">
    <property type="entry name" value="ZGC:112980"/>
    <property type="match status" value="1"/>
</dbReference>
<dbReference type="OrthoDB" id="204836at2759"/>
<dbReference type="KEGG" id="fcy:FRACYDRAFT_250690"/>
<name>A0A1E7EP09_9STRA</name>
<protein>
    <submittedName>
        <fullName evidence="2">Uncharacterized protein</fullName>
    </submittedName>
</protein>
<feature type="compositionally biased region" description="Basic residues" evidence="1">
    <location>
        <begin position="230"/>
        <end position="240"/>
    </location>
</feature>
<dbReference type="InParanoid" id="A0A1E7EP09"/>
<dbReference type="EMBL" id="KV784384">
    <property type="protein sequence ID" value="OEU07671.1"/>
    <property type="molecule type" value="Genomic_DNA"/>
</dbReference>
<evidence type="ECO:0000313" key="3">
    <source>
        <dbReference type="Proteomes" id="UP000095751"/>
    </source>
</evidence>